<evidence type="ECO:0000259" key="1">
    <source>
        <dbReference type="PROSITE" id="PS51186"/>
    </source>
</evidence>
<feature type="domain" description="N-acetyltransferase" evidence="1">
    <location>
        <begin position="6"/>
        <end position="173"/>
    </location>
</feature>
<dbReference type="PROSITE" id="PS51186">
    <property type="entry name" value="GNAT"/>
    <property type="match status" value="1"/>
</dbReference>
<dbReference type="Proteomes" id="UP001240697">
    <property type="component" value="Chromosome"/>
</dbReference>
<organism evidence="2 3">
    <name type="scientific">Comamonas resistens</name>
    <dbReference type="NCBI Taxonomy" id="3046670"/>
    <lineage>
        <taxon>Bacteria</taxon>
        <taxon>Pseudomonadati</taxon>
        <taxon>Pseudomonadota</taxon>
        <taxon>Betaproteobacteria</taxon>
        <taxon>Burkholderiales</taxon>
        <taxon>Comamonadaceae</taxon>
        <taxon>Comamonas</taxon>
    </lineage>
</organism>
<keyword evidence="3" id="KW-1185">Reference proteome</keyword>
<dbReference type="Gene3D" id="3.40.630.30">
    <property type="match status" value="1"/>
</dbReference>
<dbReference type="InterPro" id="IPR000182">
    <property type="entry name" value="GNAT_dom"/>
</dbReference>
<dbReference type="CDD" id="cd04301">
    <property type="entry name" value="NAT_SF"/>
    <property type="match status" value="1"/>
</dbReference>
<gene>
    <name evidence="2" type="ORF">QMY55_12820</name>
</gene>
<evidence type="ECO:0000313" key="2">
    <source>
        <dbReference type="EMBL" id="WHS63439.1"/>
    </source>
</evidence>
<sequence length="173" mass="19681">MSRPTLQLRNFRNADLPAIACAMGDERVTQHYGLETDETDAQAIAREQLHWYQQQSADGEGWWQAICMDGQLVGALGAYDRDDDGDSAELGYWLLPRHWGQGLMRSALQLWLPEAFNHLRLHSMVAYVEPENTASARLLTSLGFCREGLLRECSKRGSRYVSLQRFTLLAHEL</sequence>
<dbReference type="PANTHER" id="PTHR43792">
    <property type="entry name" value="GNAT FAMILY, PUTATIVE (AFU_ORTHOLOGUE AFUA_3G00765)-RELATED-RELATED"/>
    <property type="match status" value="1"/>
</dbReference>
<dbReference type="RefSeq" id="WP_283484593.1">
    <property type="nucleotide sequence ID" value="NZ_CP125947.1"/>
</dbReference>
<evidence type="ECO:0000313" key="3">
    <source>
        <dbReference type="Proteomes" id="UP001240697"/>
    </source>
</evidence>
<dbReference type="Pfam" id="PF13302">
    <property type="entry name" value="Acetyltransf_3"/>
    <property type="match status" value="1"/>
</dbReference>
<proteinExistence type="predicted"/>
<dbReference type="SUPFAM" id="SSF55729">
    <property type="entry name" value="Acyl-CoA N-acyltransferases (Nat)"/>
    <property type="match status" value="1"/>
</dbReference>
<dbReference type="InterPro" id="IPR016181">
    <property type="entry name" value="Acyl_CoA_acyltransferase"/>
</dbReference>
<reference evidence="2 3" key="1">
    <citation type="submission" date="2023-05" db="EMBL/GenBank/DDBJ databases">
        <authorList>
            <person name="Yin Y."/>
            <person name="Lu Z."/>
        </authorList>
    </citation>
    <scope>NUCLEOTIDE SEQUENCE [LARGE SCALE GENOMIC DNA]</scope>
    <source>
        <strain evidence="2 3">ZM22</strain>
    </source>
</reference>
<accession>A0ABY8SN92</accession>
<dbReference type="EMBL" id="CP125947">
    <property type="protein sequence ID" value="WHS63439.1"/>
    <property type="molecule type" value="Genomic_DNA"/>
</dbReference>
<name>A0ABY8SN92_9BURK</name>
<protein>
    <submittedName>
        <fullName evidence="2">GNAT family N-acetyltransferase</fullName>
    </submittedName>
</protein>
<dbReference type="InterPro" id="IPR051531">
    <property type="entry name" value="N-acetyltransferase"/>
</dbReference>